<dbReference type="EMBL" id="CP064931">
    <property type="protein sequence ID" value="QPK10086.1"/>
    <property type="molecule type" value="Genomic_DNA"/>
</dbReference>
<evidence type="ECO:0000313" key="10">
    <source>
        <dbReference type="Proteomes" id="UP000540266"/>
    </source>
</evidence>
<dbReference type="PROSITE" id="PS50883">
    <property type="entry name" value="EAL"/>
    <property type="match status" value="1"/>
</dbReference>
<dbReference type="Proteomes" id="UP000078551">
    <property type="component" value="Chromosome"/>
</dbReference>
<dbReference type="Pfam" id="PF00990">
    <property type="entry name" value="GGDEF"/>
    <property type="match status" value="1"/>
</dbReference>
<dbReference type="CDD" id="cd01949">
    <property type="entry name" value="GGDEF"/>
    <property type="match status" value="1"/>
</dbReference>
<dbReference type="CDD" id="cd00130">
    <property type="entry name" value="PAS"/>
    <property type="match status" value="1"/>
</dbReference>
<proteinExistence type="predicted"/>
<dbReference type="InterPro" id="IPR005330">
    <property type="entry name" value="MHYT_dom"/>
</dbReference>
<name>A0A192TCX1_9HYPH</name>
<evidence type="ECO:0000259" key="2">
    <source>
        <dbReference type="PROSITE" id="PS50112"/>
    </source>
</evidence>
<gene>
    <name evidence="7" type="ORF">AMC81_CH02760</name>
    <name evidence="8" type="ORF">HER27_005865</name>
</gene>
<accession>A0A192TCX1</accession>
<dbReference type="InterPro" id="IPR035965">
    <property type="entry name" value="PAS-like_dom_sf"/>
</dbReference>
<dbReference type="SMART" id="SM00091">
    <property type="entry name" value="PAS"/>
    <property type="match status" value="2"/>
</dbReference>
<dbReference type="SUPFAM" id="SSF55785">
    <property type="entry name" value="PYP-like sensor domain (PAS domain)"/>
    <property type="match status" value="2"/>
</dbReference>
<dbReference type="SUPFAM" id="SSF55073">
    <property type="entry name" value="Nucleotide cyclase"/>
    <property type="match status" value="1"/>
</dbReference>
<sequence>MFTVLTCIAQQHDLTLVGLAGLICFLASHCALVLLDRATLSEGVVRWVWLVTAGAAGGFGIWATHFIAMLAYDPGVVVGYHAGLTLVSLLVAIVATTAAVAAKIAYDSWVANSLAGVFFGAGIGLMHFSGMLAIEFPGEISWDASFVVVSVVLGVAFSVAAFRFAGRSGRSTFGRLAPTALLTLGVVSLHFTATAGVTVIPGITALDPAMLLSPALMAVTIAAVTFSLLTAGFAAAIFAVRSQGKAASAERNFKLLVQGVTDYAIYMLDPDGKVSNWNAGAERTKGYSADEIVGKDFSLFYSEEDRRKGLPLRALETARSDGKFEAQGWRYRKDGSSFWAHVVIDPIYDETGQLIGYAKITKDNSKQKADADRIEEVSRNLDVALENIGQGICMFDGDERLLLCNKRYLEIFKFPEGSVHAGMGYRQIVEVGYAAHAADPNEATAQAEAHYIRNMALIRAGAGSAVHKYPSGMSIQQHVNMLANGGWVVTFEDITDRLKSEEQVVFLAKHDGLTGLPNRLQFGESVAEEMMIADRVRGNVAVIGIDLDKFKEINDQHGHATGDKVLVELARRLEEARQEGEFIARFGGDEFAATKRFDELSALHDFIGRLEGALTGTVAIDGFEIKTGASLGVALYPSDAVSVDGLMANADLAMYRAKQSLLQRVCFYEAAMDENARRRRALANDLWASIDRNELHLHYQVQKSVRTGEITGYEVLLRWRHHARGNIPPMDFIGLAEECGAILPIGEWVLREACREAASWNSSYKIAVNLSPIQLGHADMAVVISGILAETGLNPRRLEIEITESSIIVDKDKALRTMRAIKALGVSIAIDDFGTGYSSLETLRSFPFDKIKLDKSFMAEVETSPQSKAIVRAILALGRSLEVPVLAEGVETQAQLDTLSEEQCDEAQGYLLGRPQAMGEPAVERAA</sequence>
<dbReference type="InterPro" id="IPR029787">
    <property type="entry name" value="Nucleotide_cyclase"/>
</dbReference>
<evidence type="ECO:0000259" key="5">
    <source>
        <dbReference type="PROSITE" id="PS50887"/>
    </source>
</evidence>
<feature type="transmembrane region" description="Helical" evidence="1">
    <location>
        <begin position="114"/>
        <end position="134"/>
    </location>
</feature>
<feature type="domain" description="MHYT" evidence="6">
    <location>
        <begin position="12"/>
        <end position="200"/>
    </location>
</feature>
<dbReference type="Pfam" id="PF12860">
    <property type="entry name" value="PAS_7"/>
    <property type="match status" value="1"/>
</dbReference>
<dbReference type="InterPro" id="IPR000160">
    <property type="entry name" value="GGDEF_dom"/>
</dbReference>
<dbReference type="Proteomes" id="UP000540266">
    <property type="component" value="Chromosome"/>
</dbReference>
<dbReference type="InterPro" id="IPR000014">
    <property type="entry name" value="PAS"/>
</dbReference>
<feature type="transmembrane region" description="Helical" evidence="1">
    <location>
        <begin position="47"/>
        <end position="72"/>
    </location>
</feature>
<organism evidence="8 10">
    <name type="scientific">Rhizobium phaseoli</name>
    <dbReference type="NCBI Taxonomy" id="396"/>
    <lineage>
        <taxon>Bacteria</taxon>
        <taxon>Pseudomonadati</taxon>
        <taxon>Pseudomonadota</taxon>
        <taxon>Alphaproteobacteria</taxon>
        <taxon>Hyphomicrobiales</taxon>
        <taxon>Rhizobiaceae</taxon>
        <taxon>Rhizobium/Agrobacterium group</taxon>
        <taxon>Rhizobium</taxon>
    </lineage>
</organism>
<evidence type="ECO:0000259" key="3">
    <source>
        <dbReference type="PROSITE" id="PS50113"/>
    </source>
</evidence>
<dbReference type="AlphaFoldDB" id="A0A192TCX1"/>
<feature type="domain" description="EAL" evidence="4">
    <location>
        <begin position="679"/>
        <end position="927"/>
    </location>
</feature>
<dbReference type="Pfam" id="PF00563">
    <property type="entry name" value="EAL"/>
    <property type="match status" value="1"/>
</dbReference>
<keyword evidence="1" id="KW-0472">Membrane</keyword>
<dbReference type="PROSITE" id="PS50112">
    <property type="entry name" value="PAS"/>
    <property type="match status" value="1"/>
</dbReference>
<dbReference type="SUPFAM" id="SSF141868">
    <property type="entry name" value="EAL domain-like"/>
    <property type="match status" value="1"/>
</dbReference>
<evidence type="ECO:0000259" key="4">
    <source>
        <dbReference type="PROSITE" id="PS50883"/>
    </source>
</evidence>
<feature type="transmembrane region" description="Helical" evidence="1">
    <location>
        <begin position="146"/>
        <end position="165"/>
    </location>
</feature>
<dbReference type="InterPro" id="IPR043128">
    <property type="entry name" value="Rev_trsase/Diguanyl_cyclase"/>
</dbReference>
<dbReference type="InterPro" id="IPR052155">
    <property type="entry name" value="Biofilm_reg_signaling"/>
</dbReference>
<reference evidence="7 9" key="1">
    <citation type="submission" date="2015-11" db="EMBL/GenBank/DDBJ databases">
        <title>The limits of bacterial species coexistence and the symbiotic plasmid transference in sympatric Rhizobium populations.</title>
        <authorList>
            <person name="Perez-Carrascal O.M."/>
            <person name="VanInsberghe D."/>
            <person name="Juarez S."/>
            <person name="Polz M.F."/>
            <person name="Vinuesa P."/>
            <person name="Gonzalez V."/>
        </authorList>
    </citation>
    <scope>NUCLEOTIDE SEQUENCE [LARGE SCALE GENOMIC DNA]</scope>
    <source>
        <strain evidence="7 9">N771</strain>
    </source>
</reference>
<dbReference type="RefSeq" id="WP_064825411.1">
    <property type="nucleotide sequence ID" value="NZ_CP013532.1"/>
</dbReference>
<dbReference type="PROSITE" id="PS50924">
    <property type="entry name" value="MHYT"/>
    <property type="match status" value="1"/>
</dbReference>
<dbReference type="SMART" id="SM00052">
    <property type="entry name" value="EAL"/>
    <property type="match status" value="1"/>
</dbReference>
<evidence type="ECO:0000313" key="7">
    <source>
        <dbReference type="EMBL" id="ANL85520.1"/>
    </source>
</evidence>
<dbReference type="InterPro" id="IPR000700">
    <property type="entry name" value="PAS-assoc_C"/>
</dbReference>
<reference evidence="8 10" key="2">
    <citation type="submission" date="2020-11" db="EMBL/GenBank/DDBJ databases">
        <title>Indigenous Rhizobia Nodulating Common beans in Western Kenya.</title>
        <authorList>
            <person name="Wekesa C.S."/>
            <person name="Oelmueller R."/>
            <person name="Furch A.C."/>
        </authorList>
    </citation>
    <scope>NUCLEOTIDE SEQUENCE [LARGE SCALE GENOMIC DNA]</scope>
    <source>
        <strain evidence="10">BS3</strain>
        <strain evidence="8">S3</strain>
    </source>
</reference>
<feature type="domain" description="GGDEF" evidence="5">
    <location>
        <begin position="538"/>
        <end position="670"/>
    </location>
</feature>
<dbReference type="SMART" id="SM00267">
    <property type="entry name" value="GGDEF"/>
    <property type="match status" value="1"/>
</dbReference>
<feature type="domain" description="PAC" evidence="3">
    <location>
        <begin position="322"/>
        <end position="376"/>
    </location>
</feature>
<dbReference type="Pfam" id="PF00989">
    <property type="entry name" value="PAS"/>
    <property type="match status" value="1"/>
</dbReference>
<dbReference type="InterPro" id="IPR013767">
    <property type="entry name" value="PAS_fold"/>
</dbReference>
<evidence type="ECO:0000256" key="1">
    <source>
        <dbReference type="PROSITE-ProRule" id="PRU00244"/>
    </source>
</evidence>
<dbReference type="CDD" id="cd01948">
    <property type="entry name" value="EAL"/>
    <property type="match status" value="1"/>
</dbReference>
<feature type="transmembrane region" description="Helical" evidence="1">
    <location>
        <begin position="78"/>
        <end position="102"/>
    </location>
</feature>
<dbReference type="PANTHER" id="PTHR44757">
    <property type="entry name" value="DIGUANYLATE CYCLASE DGCP"/>
    <property type="match status" value="1"/>
</dbReference>
<dbReference type="Pfam" id="PF03707">
    <property type="entry name" value="MHYT"/>
    <property type="match status" value="2"/>
</dbReference>
<dbReference type="GO" id="GO:0006355">
    <property type="term" value="P:regulation of DNA-templated transcription"/>
    <property type="evidence" value="ECO:0007669"/>
    <property type="project" value="InterPro"/>
</dbReference>
<dbReference type="PANTHER" id="PTHR44757:SF2">
    <property type="entry name" value="BIOFILM ARCHITECTURE MAINTENANCE PROTEIN MBAA"/>
    <property type="match status" value="1"/>
</dbReference>
<feature type="transmembrane region" description="Helical" evidence="1">
    <location>
        <begin position="14"/>
        <end position="35"/>
    </location>
</feature>
<keyword evidence="1" id="KW-1133">Transmembrane helix</keyword>
<dbReference type="NCBIfam" id="TIGR00229">
    <property type="entry name" value="sensory_box"/>
    <property type="match status" value="1"/>
</dbReference>
<dbReference type="PROSITE" id="PS50887">
    <property type="entry name" value="GGDEF"/>
    <property type="match status" value="1"/>
</dbReference>
<dbReference type="Gene3D" id="3.30.450.20">
    <property type="entry name" value="PAS domain"/>
    <property type="match status" value="2"/>
</dbReference>
<dbReference type="InterPro" id="IPR035919">
    <property type="entry name" value="EAL_sf"/>
</dbReference>
<dbReference type="InterPro" id="IPR001633">
    <property type="entry name" value="EAL_dom"/>
</dbReference>
<dbReference type="GeneID" id="45958043"/>
<protein>
    <submittedName>
        <fullName evidence="7 8">EAL domain-containing protein</fullName>
    </submittedName>
</protein>
<dbReference type="GO" id="GO:0016020">
    <property type="term" value="C:membrane"/>
    <property type="evidence" value="ECO:0007669"/>
    <property type="project" value="UniProtKB-UniRule"/>
</dbReference>
<dbReference type="EMBL" id="CP013568">
    <property type="protein sequence ID" value="ANL85520.1"/>
    <property type="molecule type" value="Genomic_DNA"/>
</dbReference>
<evidence type="ECO:0000313" key="9">
    <source>
        <dbReference type="Proteomes" id="UP000078551"/>
    </source>
</evidence>
<dbReference type="NCBIfam" id="TIGR00254">
    <property type="entry name" value="GGDEF"/>
    <property type="match status" value="1"/>
</dbReference>
<feature type="domain" description="PAS" evidence="2">
    <location>
        <begin position="249"/>
        <end position="306"/>
    </location>
</feature>
<feature type="transmembrane region" description="Helical" evidence="1">
    <location>
        <begin position="215"/>
        <end position="240"/>
    </location>
</feature>
<dbReference type="Gene3D" id="3.20.20.450">
    <property type="entry name" value="EAL domain"/>
    <property type="match status" value="1"/>
</dbReference>
<dbReference type="STRING" id="396.AMC85_CH02763"/>
<keyword evidence="1" id="KW-0812">Transmembrane</keyword>
<evidence type="ECO:0000259" key="6">
    <source>
        <dbReference type="PROSITE" id="PS50924"/>
    </source>
</evidence>
<dbReference type="PROSITE" id="PS50113">
    <property type="entry name" value="PAC"/>
    <property type="match status" value="1"/>
</dbReference>
<dbReference type="Gene3D" id="3.30.70.270">
    <property type="match status" value="1"/>
</dbReference>
<keyword evidence="9" id="KW-1185">Reference proteome</keyword>
<feature type="transmembrane region" description="Helical" evidence="1">
    <location>
        <begin position="177"/>
        <end position="203"/>
    </location>
</feature>
<evidence type="ECO:0000313" key="8">
    <source>
        <dbReference type="EMBL" id="QPK10086.1"/>
    </source>
</evidence>